<evidence type="ECO:0000313" key="10">
    <source>
        <dbReference type="Proteomes" id="UP000175684"/>
    </source>
</evidence>
<dbReference type="EMBL" id="WDFR01000002">
    <property type="protein sequence ID" value="KAB6030138.1"/>
    <property type="molecule type" value="Genomic_DNA"/>
</dbReference>
<protein>
    <submittedName>
        <fullName evidence="5">Uncharacterized protein</fullName>
    </submittedName>
</protein>
<dbReference type="EMBL" id="WDLT01000015">
    <property type="protein sequence ID" value="KAB5744211.1"/>
    <property type="molecule type" value="Genomic_DNA"/>
</dbReference>
<dbReference type="Proteomes" id="UP000193179">
    <property type="component" value="Chromosome"/>
</dbReference>
<dbReference type="EMBL" id="MAXD01000002">
    <property type="protein sequence ID" value="OFA35124.1"/>
    <property type="molecule type" value="Genomic_DNA"/>
</dbReference>
<reference evidence="9" key="6">
    <citation type="submission" date="2023-09" db="EMBL/GenBank/DDBJ databases">
        <title>Ecological and genomic based identification of the Bifidobacterium adolescentis prototype of the healthy human gut microbiota.</title>
        <authorList>
            <person name="Lugli G.A."/>
            <person name="Argentini C."/>
            <person name="Tarracchini C."/>
            <person name="Fontana F."/>
            <person name="Alessandri G."/>
            <person name="Mancabelli L."/>
            <person name="Milani C."/>
            <person name="Turroni F."/>
            <person name="Ventura M."/>
        </authorList>
    </citation>
    <scope>NUCLEOTIDE SEQUENCE</scope>
    <source>
        <strain evidence="9">703B</strain>
    </source>
</reference>
<evidence type="ECO:0000313" key="13">
    <source>
        <dbReference type="Proteomes" id="UP000284589"/>
    </source>
</evidence>
<dbReference type="Proteomes" id="UP000284589">
    <property type="component" value="Unassembled WGS sequence"/>
</dbReference>
<name>A0A076JNR1_BIFAD</name>
<dbReference type="AlphaFoldDB" id="A0A076JNR1"/>
<dbReference type="Proteomes" id="UP000193664">
    <property type="component" value="Unassembled WGS sequence"/>
</dbReference>
<evidence type="ECO:0000313" key="12">
    <source>
        <dbReference type="Proteomes" id="UP000193664"/>
    </source>
</evidence>
<evidence type="ECO:0000313" key="17">
    <source>
        <dbReference type="Proteomes" id="UP000470926"/>
    </source>
</evidence>
<dbReference type="Proteomes" id="UP000437631">
    <property type="component" value="Unassembled WGS sequence"/>
</dbReference>
<dbReference type="Proteomes" id="UP000470926">
    <property type="component" value="Unassembled WGS sequence"/>
</dbReference>
<reference evidence="3 10" key="2">
    <citation type="submission" date="2016-07" db="EMBL/GenBank/DDBJ databases">
        <title>Draft Genome Sequence of Bifidobacterium adolescentis strain Km 4.</title>
        <authorList>
            <person name="Danilenko V.N."/>
        </authorList>
    </citation>
    <scope>NUCLEOTIDE SEQUENCE [LARGE SCALE GENOMIC DNA]</scope>
    <source>
        <strain evidence="3 10">Km 4</strain>
    </source>
</reference>
<dbReference type="EMBL" id="QRLP01000002">
    <property type="protein sequence ID" value="RHJ18897.1"/>
    <property type="molecule type" value="Genomic_DNA"/>
</dbReference>
<evidence type="ECO:0000313" key="1">
    <source>
        <dbReference type="EMBL" id="KAB5744211.1"/>
    </source>
</evidence>
<evidence type="ECO:0000313" key="14">
    <source>
        <dbReference type="Proteomes" id="UP000285462"/>
    </source>
</evidence>
<evidence type="ECO:0000313" key="4">
    <source>
        <dbReference type="EMBL" id="OSG94685.1"/>
    </source>
</evidence>
<evidence type="ECO:0000313" key="5">
    <source>
        <dbReference type="EMBL" id="OSH00546.1"/>
    </source>
</evidence>
<sequence>MILADAINLVLAEYPGMKAIGAAESADAWIIGLDFASSTDDHPVPGTPSVAVEKTSGVLHDLIPGTEDFWHYMTGAKKVTIPRI</sequence>
<dbReference type="RefSeq" id="WP_033499485.1">
    <property type="nucleotide sequence ID" value="NZ_CACRSR010000013.1"/>
</dbReference>
<dbReference type="Proteomes" id="UP000193208">
    <property type="component" value="Unassembled WGS sequence"/>
</dbReference>
<proteinExistence type="predicted"/>
<evidence type="ECO:0000313" key="16">
    <source>
        <dbReference type="Proteomes" id="UP000464884"/>
    </source>
</evidence>
<evidence type="ECO:0000313" key="9">
    <source>
        <dbReference type="EMBL" id="WNE84499.1"/>
    </source>
</evidence>
<dbReference type="EMBL" id="LNKF01000003">
    <property type="protein sequence ID" value="OSG94685.1"/>
    <property type="molecule type" value="Genomic_DNA"/>
</dbReference>
<dbReference type="PATRIC" id="fig|1680.7.peg.1498"/>
<dbReference type="OrthoDB" id="3235888at2"/>
<gene>
    <name evidence="4" type="ORF">AD0028_1106</name>
    <name evidence="5" type="ORF">AL0467_0944</name>
    <name evidence="9" type="ORF">B0703_05640</name>
    <name evidence="3" type="ORF">BBK15_03285</name>
    <name evidence="8" type="ORF">DW139_04850</name>
    <name evidence="7" type="ORF">DWX79_04355</name>
    <name evidence="6" type="ORF">F3K97_05980</name>
    <name evidence="2" type="ORF">GA542_04535</name>
    <name evidence="1" type="ORF">GA752_09625</name>
</gene>
<dbReference type="EMBL" id="QRVT01000001">
    <property type="protein sequence ID" value="RGS66292.1"/>
    <property type="molecule type" value="Genomic_DNA"/>
</dbReference>
<reference evidence="15 17" key="4">
    <citation type="journal article" date="2019" name="Nat. Med.">
        <title>A library of human gut bacterial isolates paired with longitudinal multiomics data enables mechanistic microbiome research.</title>
        <authorList>
            <person name="Poyet M."/>
            <person name="Groussin M."/>
            <person name="Gibbons S.M."/>
            <person name="Avila-Pacheco J."/>
            <person name="Jiang X."/>
            <person name="Kearney S.M."/>
            <person name="Perrotta A.R."/>
            <person name="Berdy B."/>
            <person name="Zhao S."/>
            <person name="Lieberman T.D."/>
            <person name="Swanson P.K."/>
            <person name="Smith M."/>
            <person name="Roesemann S."/>
            <person name="Alexander J.E."/>
            <person name="Rich S.A."/>
            <person name="Livny J."/>
            <person name="Vlamakis H."/>
            <person name="Clish C."/>
            <person name="Bullock K."/>
            <person name="Deik A."/>
            <person name="Scott J."/>
            <person name="Pierce K.A."/>
            <person name="Xavier R.J."/>
            <person name="Alm E.J."/>
        </authorList>
    </citation>
    <scope>NUCLEOTIDE SEQUENCE [LARGE SCALE GENOMIC DNA]</scope>
    <source>
        <strain evidence="1 15">BIOML-A190</strain>
        <strain evidence="2 17">BIOML-A26</strain>
    </source>
</reference>
<evidence type="ECO:0000313" key="11">
    <source>
        <dbReference type="Proteomes" id="UP000193208"/>
    </source>
</evidence>
<dbReference type="Proteomes" id="UP000464884">
    <property type="component" value="Chromosome"/>
</dbReference>
<accession>A0A076JNR1</accession>
<evidence type="ECO:0000313" key="2">
    <source>
        <dbReference type="EMBL" id="KAB6030138.1"/>
    </source>
</evidence>
<dbReference type="eggNOG" id="ENOG5031VD2">
    <property type="taxonomic scope" value="Bacteria"/>
</dbReference>
<reference evidence="6 16" key="5">
    <citation type="submission" date="2019-12" db="EMBL/GenBank/DDBJ databases">
        <title>Draft Genome Sequence of Bifidobacterium adolescentis ZJ2.</title>
        <authorList>
            <person name="Jin Z."/>
        </authorList>
    </citation>
    <scope>NUCLEOTIDE SEQUENCE [LARGE SCALE GENOMIC DNA]</scope>
    <source>
        <strain evidence="6 16">ZJ2</strain>
    </source>
</reference>
<dbReference type="EMBL" id="CP047129">
    <property type="protein sequence ID" value="QHB62851.1"/>
    <property type="molecule type" value="Genomic_DNA"/>
</dbReference>
<dbReference type="Proteomes" id="UP000285462">
    <property type="component" value="Unassembled WGS sequence"/>
</dbReference>
<evidence type="ECO:0000313" key="6">
    <source>
        <dbReference type="EMBL" id="QHB62851.1"/>
    </source>
</evidence>
<dbReference type="EMBL" id="CP133648">
    <property type="protein sequence ID" value="WNE84499.1"/>
    <property type="molecule type" value="Genomic_DNA"/>
</dbReference>
<evidence type="ECO:0000313" key="15">
    <source>
        <dbReference type="Proteomes" id="UP000437631"/>
    </source>
</evidence>
<organism evidence="5 11">
    <name type="scientific">Bifidobacterium adolescentis</name>
    <dbReference type="NCBI Taxonomy" id="1680"/>
    <lineage>
        <taxon>Bacteria</taxon>
        <taxon>Bacillati</taxon>
        <taxon>Actinomycetota</taxon>
        <taxon>Actinomycetes</taxon>
        <taxon>Bifidobacteriales</taxon>
        <taxon>Bifidobacteriaceae</taxon>
        <taxon>Bifidobacterium</taxon>
    </lineage>
</organism>
<evidence type="ECO:0000313" key="3">
    <source>
        <dbReference type="EMBL" id="OFA35124.1"/>
    </source>
</evidence>
<dbReference type="EMBL" id="LNKI01000002">
    <property type="protein sequence ID" value="OSH00546.1"/>
    <property type="molecule type" value="Genomic_DNA"/>
</dbReference>
<evidence type="ECO:0000313" key="7">
    <source>
        <dbReference type="EMBL" id="RGS66292.1"/>
    </source>
</evidence>
<dbReference type="KEGG" id="badl:BADO_0902"/>
<reference evidence="11 12" key="1">
    <citation type="journal article" date="2016" name="Sci. Rep.">
        <title>Evaluation of genetic diversity among strains of the human gut commensal Bifidobacterium adolescentis.</title>
        <authorList>
            <person name="Duranti S."/>
            <person name="Milani C."/>
            <person name="Lugli G.A."/>
            <person name="Mancabelli L."/>
            <person name="Turroni F."/>
            <person name="Ferrario C."/>
            <person name="Mangifesta M."/>
            <person name="Viappiani A."/>
            <person name="Sanchez B."/>
            <person name="Margolles A."/>
            <person name="van Sinderen D."/>
            <person name="Ventura M."/>
        </authorList>
    </citation>
    <scope>NUCLEOTIDE SEQUENCE [LARGE SCALE GENOMIC DNA]</scope>
    <source>
        <strain evidence="9">703B</strain>
        <strain evidence="4 12">AD2-8</strain>
        <strain evidence="5 11">AL46-7</strain>
    </source>
</reference>
<evidence type="ECO:0000313" key="8">
    <source>
        <dbReference type="EMBL" id="RHJ18897.1"/>
    </source>
</evidence>
<dbReference type="Proteomes" id="UP000175684">
    <property type="component" value="Unassembled WGS sequence"/>
</dbReference>
<reference evidence="13 14" key="3">
    <citation type="submission" date="2018-08" db="EMBL/GenBank/DDBJ databases">
        <title>A genome reference for cultivated species of the human gut microbiota.</title>
        <authorList>
            <person name="Zou Y."/>
            <person name="Xue W."/>
            <person name="Luo G."/>
        </authorList>
    </citation>
    <scope>NUCLEOTIDE SEQUENCE [LARGE SCALE GENOMIC DNA]</scope>
    <source>
        <strain evidence="7 14">AF21-27</strain>
        <strain evidence="8 13">AM12-20</strain>
    </source>
</reference>